<dbReference type="Pfam" id="PF03591">
    <property type="entry name" value="AzlC"/>
    <property type="match status" value="1"/>
</dbReference>
<evidence type="ECO:0000256" key="1">
    <source>
        <dbReference type="ARBA" id="ARBA00004651"/>
    </source>
</evidence>
<comment type="subcellular location">
    <subcellularLocation>
        <location evidence="1">Cell membrane</location>
        <topology evidence="1">Multi-pass membrane protein</topology>
    </subcellularLocation>
</comment>
<keyword evidence="4" id="KW-1003">Cell membrane</keyword>
<dbReference type="RefSeq" id="WP_080065640.1">
    <property type="nucleotide sequence ID" value="NZ_MZGX01000023.1"/>
</dbReference>
<comment type="caution">
    <text evidence="9">The sequence shown here is derived from an EMBL/GenBank/DDBJ whole genome shotgun (WGS) entry which is preliminary data.</text>
</comment>
<comment type="similarity">
    <text evidence="2">Belongs to the AzlC family.</text>
</comment>
<dbReference type="STRING" id="48256.CLHUN_32030"/>
<proteinExistence type="inferred from homology"/>
<organism evidence="9 10">
    <name type="scientific">Ruminiclostridium hungatei</name>
    <name type="common">Clostridium hungatei</name>
    <dbReference type="NCBI Taxonomy" id="48256"/>
    <lineage>
        <taxon>Bacteria</taxon>
        <taxon>Bacillati</taxon>
        <taxon>Bacillota</taxon>
        <taxon>Clostridia</taxon>
        <taxon>Eubacteriales</taxon>
        <taxon>Oscillospiraceae</taxon>
        <taxon>Ruminiclostridium</taxon>
    </lineage>
</organism>
<keyword evidence="6 8" id="KW-1133">Transmembrane helix</keyword>
<feature type="transmembrane region" description="Helical" evidence="8">
    <location>
        <begin position="195"/>
        <end position="213"/>
    </location>
</feature>
<feature type="transmembrane region" description="Helical" evidence="8">
    <location>
        <begin position="71"/>
        <end position="94"/>
    </location>
</feature>
<protein>
    <submittedName>
        <fullName evidence="9">Inner membrane protein YgaZ</fullName>
    </submittedName>
</protein>
<dbReference type="GO" id="GO:1903785">
    <property type="term" value="P:L-valine transmembrane transport"/>
    <property type="evidence" value="ECO:0007669"/>
    <property type="project" value="TreeGrafter"/>
</dbReference>
<keyword evidence="3" id="KW-0813">Transport</keyword>
<dbReference type="AlphaFoldDB" id="A0A1V4SG59"/>
<evidence type="ECO:0000256" key="8">
    <source>
        <dbReference type="SAM" id="Phobius"/>
    </source>
</evidence>
<feature type="transmembrane region" description="Helical" evidence="8">
    <location>
        <begin position="219"/>
        <end position="238"/>
    </location>
</feature>
<feature type="transmembrane region" description="Helical" evidence="8">
    <location>
        <begin position="28"/>
        <end position="51"/>
    </location>
</feature>
<gene>
    <name evidence="9" type="primary">ygaZ_1</name>
    <name evidence="9" type="ORF">CLHUN_32030</name>
</gene>
<feature type="transmembrane region" description="Helical" evidence="8">
    <location>
        <begin position="171"/>
        <end position="188"/>
    </location>
</feature>
<keyword evidence="7 8" id="KW-0472">Membrane</keyword>
<evidence type="ECO:0000256" key="7">
    <source>
        <dbReference type="ARBA" id="ARBA00023136"/>
    </source>
</evidence>
<evidence type="ECO:0000256" key="2">
    <source>
        <dbReference type="ARBA" id="ARBA00010735"/>
    </source>
</evidence>
<dbReference type="PANTHER" id="PTHR34979">
    <property type="entry name" value="INNER MEMBRANE PROTEIN YGAZ"/>
    <property type="match status" value="1"/>
</dbReference>
<name>A0A1V4SG59_RUMHU</name>
<evidence type="ECO:0000256" key="3">
    <source>
        <dbReference type="ARBA" id="ARBA00022448"/>
    </source>
</evidence>
<evidence type="ECO:0000256" key="4">
    <source>
        <dbReference type="ARBA" id="ARBA00022475"/>
    </source>
</evidence>
<keyword evidence="5 8" id="KW-0812">Transmembrane</keyword>
<dbReference type="GO" id="GO:0005886">
    <property type="term" value="C:plasma membrane"/>
    <property type="evidence" value="ECO:0007669"/>
    <property type="project" value="UniProtKB-SubCell"/>
</dbReference>
<evidence type="ECO:0000313" key="9">
    <source>
        <dbReference type="EMBL" id="OPX42879.1"/>
    </source>
</evidence>
<dbReference type="EMBL" id="MZGX01000023">
    <property type="protein sequence ID" value="OPX42879.1"/>
    <property type="molecule type" value="Genomic_DNA"/>
</dbReference>
<evidence type="ECO:0000256" key="5">
    <source>
        <dbReference type="ARBA" id="ARBA00022692"/>
    </source>
</evidence>
<reference evidence="9 10" key="1">
    <citation type="submission" date="2017-03" db="EMBL/GenBank/DDBJ databases">
        <title>Genome sequence of Clostridium hungatei DSM 14427.</title>
        <authorList>
            <person name="Poehlein A."/>
            <person name="Daniel R."/>
        </authorList>
    </citation>
    <scope>NUCLEOTIDE SEQUENCE [LARGE SCALE GENOMIC DNA]</scope>
    <source>
        <strain evidence="9 10">DSM 14427</strain>
    </source>
</reference>
<evidence type="ECO:0000313" key="10">
    <source>
        <dbReference type="Proteomes" id="UP000191554"/>
    </source>
</evidence>
<dbReference type="PANTHER" id="PTHR34979:SF1">
    <property type="entry name" value="INNER MEMBRANE PROTEIN YGAZ"/>
    <property type="match status" value="1"/>
</dbReference>
<feature type="transmembrane region" description="Helical" evidence="8">
    <location>
        <begin position="144"/>
        <end position="165"/>
    </location>
</feature>
<accession>A0A1V4SG59</accession>
<dbReference type="OrthoDB" id="3177005at2"/>
<dbReference type="InterPro" id="IPR011606">
    <property type="entry name" value="Brnchd-chn_aa_trnsp_permease"/>
</dbReference>
<dbReference type="Proteomes" id="UP000191554">
    <property type="component" value="Unassembled WGS sequence"/>
</dbReference>
<sequence>MMTAKLEEKKHYILKDFIEGSRLSIPIALGYFPVSFTFGLMAVRGGIPVWIVILISMTNLTSAGQFAGTNLIIAGAGLAEIAVTTFVINIRYMLMSLSLSQKLANGISSLKRWVMAFGVTDETFTVAAMQKRDITFPLMAGLELLPYVGWAAGTAAGAAVCTLLPETLQNSMGIALYSMFIALVIPAAKKSRPAFMVAGCAIAISSTLKWLPVFSTVSGGWRIIISTVIACTLGALLFPPEEIRHGGGDE</sequence>
<keyword evidence="10" id="KW-1185">Reference proteome</keyword>
<evidence type="ECO:0000256" key="6">
    <source>
        <dbReference type="ARBA" id="ARBA00022989"/>
    </source>
</evidence>